<proteinExistence type="predicted"/>
<keyword evidence="3" id="KW-1185">Reference proteome</keyword>
<evidence type="ECO:0000313" key="3">
    <source>
        <dbReference type="Proteomes" id="UP001496627"/>
    </source>
</evidence>
<protein>
    <submittedName>
        <fullName evidence="2">Glycosyltransferase family 25 protein</fullName>
    </submittedName>
</protein>
<organism evidence="2 3">
    <name type="scientific">Neorhizobium phenanthreniclasticum</name>
    <dbReference type="NCBI Taxonomy" id="3157917"/>
    <lineage>
        <taxon>Bacteria</taxon>
        <taxon>Pseudomonadati</taxon>
        <taxon>Pseudomonadota</taxon>
        <taxon>Alphaproteobacteria</taxon>
        <taxon>Hyphomicrobiales</taxon>
        <taxon>Rhizobiaceae</taxon>
        <taxon>Rhizobium/Agrobacterium group</taxon>
        <taxon>Neorhizobium</taxon>
    </lineage>
</organism>
<dbReference type="EMBL" id="JBEAAL010000003">
    <property type="protein sequence ID" value="MEQ1404701.1"/>
    <property type="molecule type" value="Genomic_DNA"/>
</dbReference>
<dbReference type="Proteomes" id="UP001496627">
    <property type="component" value="Unassembled WGS sequence"/>
</dbReference>
<reference evidence="2 3" key="1">
    <citation type="submission" date="2024-05" db="EMBL/GenBank/DDBJ databases">
        <title>Neorhizobium sp. Rsf11, a plant growth promoting and heavy metal resistant PAH-degrader.</title>
        <authorList>
            <person name="Golubev S.N."/>
            <person name="Muratova A.Y."/>
            <person name="Markelova M.I."/>
        </authorList>
    </citation>
    <scope>NUCLEOTIDE SEQUENCE [LARGE SCALE GENOMIC DNA]</scope>
    <source>
        <strain evidence="2 3">Rsf11</strain>
    </source>
</reference>
<dbReference type="InterPro" id="IPR002654">
    <property type="entry name" value="Glyco_trans_25"/>
</dbReference>
<sequence length="305" mass="33606">MPSIANSAEKVPFGRLLGIFAINLDRSPDRWAEIERHFGHLEWPLERIAAVDARNNPQAVLSVRGQSLRFPPDGVAWNGHRNRLFMLTEEACLAGHVLTWRRFLASDFTYALVLEDDAEPQPGFAEAVSELLSSDLGVDIVKLEGVFRPGGRKVITIRQLGEHRLVRSLRPASGSAAYLVTRRGAEHLLAGVDQNCVPADDFLWSGAYHDCDVAHLAPWVIMQSGSASVIATDKTSKRAHVRAPFGRAARMPLLRALERLKLVWAAIKGRPLKLLNTTVAPWAPNGYNLKDSMALAAKDRKSSNG</sequence>
<feature type="domain" description="Glycosyl transferase family 25" evidence="1">
    <location>
        <begin position="19"/>
        <end position="202"/>
    </location>
</feature>
<dbReference type="RefSeq" id="WP_227704350.1">
    <property type="nucleotide sequence ID" value="NZ_JBEAAL010000003.1"/>
</dbReference>
<evidence type="ECO:0000259" key="1">
    <source>
        <dbReference type="Pfam" id="PF01755"/>
    </source>
</evidence>
<name>A0ABV0LYN1_9HYPH</name>
<accession>A0ABV0LYN1</accession>
<comment type="caution">
    <text evidence="2">The sequence shown here is derived from an EMBL/GenBank/DDBJ whole genome shotgun (WGS) entry which is preliminary data.</text>
</comment>
<dbReference type="Pfam" id="PF01755">
    <property type="entry name" value="Glyco_transf_25"/>
    <property type="match status" value="1"/>
</dbReference>
<evidence type="ECO:0000313" key="2">
    <source>
        <dbReference type="EMBL" id="MEQ1404701.1"/>
    </source>
</evidence>
<gene>
    <name evidence="2" type="ORF">ABK249_07135</name>
</gene>
<dbReference type="CDD" id="cd06532">
    <property type="entry name" value="Glyco_transf_25"/>
    <property type="match status" value="1"/>
</dbReference>